<dbReference type="SUPFAM" id="SSF82544">
    <property type="entry name" value="GckA/TtuD-like"/>
    <property type="match status" value="1"/>
</dbReference>
<evidence type="ECO:0000256" key="1">
    <source>
        <dbReference type="ARBA" id="ARBA00022679"/>
    </source>
</evidence>
<evidence type="ECO:0000259" key="6">
    <source>
        <dbReference type="Pfam" id="PF13660"/>
    </source>
</evidence>
<dbReference type="Proteomes" id="UP000197025">
    <property type="component" value="Unassembled WGS sequence"/>
</dbReference>
<sequence length="450" mass="47788">MSVEKEEHALRRDALQILHAALGAVDPSAAVRRHVRREGNQLLIGGERFDLERYRHVFVLALGKAAYPMAYALQVLLGSRLDRGVLVTKYGHLAAALDERWTVVEAGHPVPDENSVRGAQALAALAEQAGPEDLILCALSGGGSALATWPVEGLSLSDLQAVTDLLLRAGATIHELNAVRKHLDRIKGGGLARFAYPATVVTLVLSDVVGDDLSVIASGPMAADPSTFQDAWRVLNRYGLLERVPLPVRLHLEAGLHGRIPETPKPGDEIFQRVFHHIIASNRLAARAALEEAARLGYHPLLLSTFMEGEAREVARVIAAIAKEIAATDQPVPRPACVVWGGETTVTVRGSGRGGRNQELVLAAAIALQGWPDCVVASMGTDGIDGPTDAAGALADGESVHRAYLLGLDAMAHLHANDAYAFFEALGDLIRTGPTGTNVNDIGVLLVGPK</sequence>
<dbReference type="GO" id="GO:0008887">
    <property type="term" value="F:glycerate kinase activity"/>
    <property type="evidence" value="ECO:0007669"/>
    <property type="project" value="InterPro"/>
</dbReference>
<dbReference type="GO" id="GO:0005524">
    <property type="term" value="F:ATP binding"/>
    <property type="evidence" value="ECO:0007669"/>
    <property type="project" value="UniProtKB-KW"/>
</dbReference>
<reference evidence="8" key="1">
    <citation type="submission" date="2017-06" db="EMBL/GenBank/DDBJ databases">
        <authorList>
            <person name="Varghese N."/>
            <person name="Submissions S."/>
        </authorList>
    </citation>
    <scope>NUCLEOTIDE SEQUENCE [LARGE SCALE GENOMIC DNA]</scope>
    <source>
        <strain evidence="8">JAD2</strain>
    </source>
</reference>
<evidence type="ECO:0000256" key="2">
    <source>
        <dbReference type="ARBA" id="ARBA00022741"/>
    </source>
</evidence>
<dbReference type="RefSeq" id="WP_088571953.1">
    <property type="nucleotide sequence ID" value="NZ_FYEK01000044.1"/>
</dbReference>
<feature type="domain" description="MOFRL" evidence="5">
    <location>
        <begin position="336"/>
        <end position="441"/>
    </location>
</feature>
<proteinExistence type="predicted"/>
<keyword evidence="2" id="KW-0547">Nucleotide-binding</keyword>
<name>A0A212REG5_9CHLR</name>
<dbReference type="PANTHER" id="PTHR12227:SF0">
    <property type="entry name" value="GLYCERATE KINASE"/>
    <property type="match status" value="1"/>
</dbReference>
<dbReference type="InterPro" id="IPR039760">
    <property type="entry name" value="MOFRL_protein"/>
</dbReference>
<dbReference type="InterPro" id="IPR037035">
    <property type="entry name" value="GK-like_C_sf"/>
</dbReference>
<keyword evidence="3 7" id="KW-0418">Kinase</keyword>
<keyword evidence="4" id="KW-0067">ATP-binding</keyword>
<evidence type="ECO:0000256" key="4">
    <source>
        <dbReference type="ARBA" id="ARBA00022840"/>
    </source>
</evidence>
<evidence type="ECO:0000313" key="7">
    <source>
        <dbReference type="EMBL" id="SNB70501.1"/>
    </source>
</evidence>
<protein>
    <submittedName>
        <fullName evidence="7">Glycerate 2-kinase</fullName>
    </submittedName>
</protein>
<organism evidence="7 8">
    <name type="scientific">Thermoflexus hugenholtzii JAD2</name>
    <dbReference type="NCBI Taxonomy" id="877466"/>
    <lineage>
        <taxon>Bacteria</taxon>
        <taxon>Bacillati</taxon>
        <taxon>Chloroflexota</taxon>
        <taxon>Thermoflexia</taxon>
        <taxon>Thermoflexales</taxon>
        <taxon>Thermoflexaceae</taxon>
        <taxon>Thermoflexus</taxon>
    </lineage>
</organism>
<evidence type="ECO:0000259" key="5">
    <source>
        <dbReference type="Pfam" id="PF05161"/>
    </source>
</evidence>
<accession>A0A212REG5</accession>
<dbReference type="Gene3D" id="3.40.1480.10">
    <property type="entry name" value="MOFRL domain"/>
    <property type="match status" value="1"/>
</dbReference>
<feature type="domain" description="MOFRL-associated" evidence="6">
    <location>
        <begin position="14"/>
        <end position="253"/>
    </location>
</feature>
<evidence type="ECO:0000313" key="8">
    <source>
        <dbReference type="Proteomes" id="UP000197025"/>
    </source>
</evidence>
<dbReference type="FunFam" id="3.40.50.10180:FF:000001">
    <property type="entry name" value="Glycerate kinase"/>
    <property type="match status" value="1"/>
</dbReference>
<dbReference type="GO" id="GO:0005737">
    <property type="term" value="C:cytoplasm"/>
    <property type="evidence" value="ECO:0007669"/>
    <property type="project" value="TreeGrafter"/>
</dbReference>
<dbReference type="AlphaFoldDB" id="A0A212REG5"/>
<dbReference type="InterPro" id="IPR038614">
    <property type="entry name" value="GK_N_sf"/>
</dbReference>
<dbReference type="PANTHER" id="PTHR12227">
    <property type="entry name" value="GLYCERATE KINASE"/>
    <property type="match status" value="1"/>
</dbReference>
<dbReference type="InterPro" id="IPR007835">
    <property type="entry name" value="MOFRL"/>
</dbReference>
<dbReference type="OrthoDB" id="9766552at2"/>
<dbReference type="FunFam" id="3.40.1480.10:FF:000002">
    <property type="entry name" value="Glycerate kinase"/>
    <property type="match status" value="1"/>
</dbReference>
<dbReference type="Pfam" id="PF13660">
    <property type="entry name" value="DUF4147"/>
    <property type="match status" value="1"/>
</dbReference>
<keyword evidence="1" id="KW-0808">Transferase</keyword>
<evidence type="ECO:0000256" key="3">
    <source>
        <dbReference type="ARBA" id="ARBA00022777"/>
    </source>
</evidence>
<dbReference type="Gene3D" id="3.40.50.10180">
    <property type="entry name" value="Glycerate kinase, MOFRL-like N-terminal domain"/>
    <property type="match status" value="1"/>
</dbReference>
<dbReference type="Pfam" id="PF05161">
    <property type="entry name" value="MOFRL"/>
    <property type="match status" value="1"/>
</dbReference>
<dbReference type="InParanoid" id="A0A212REG5"/>
<dbReference type="InterPro" id="IPR025286">
    <property type="entry name" value="MOFRL_assoc_dom"/>
</dbReference>
<dbReference type="EMBL" id="FYEK01000044">
    <property type="protein sequence ID" value="SNB70501.1"/>
    <property type="molecule type" value="Genomic_DNA"/>
</dbReference>
<keyword evidence="8" id="KW-1185">Reference proteome</keyword>
<gene>
    <name evidence="7" type="ORF">SAMN02746019_00012510</name>
</gene>